<gene>
    <name evidence="1" type="ORF">SAE02_63930</name>
</gene>
<name>A0A512E0N1_9PROT</name>
<keyword evidence="2" id="KW-1185">Reference proteome</keyword>
<protein>
    <submittedName>
        <fullName evidence="1">SapC family protein</fullName>
    </submittedName>
</protein>
<evidence type="ECO:0000313" key="1">
    <source>
        <dbReference type="EMBL" id="GEO42245.1"/>
    </source>
</evidence>
<dbReference type="Proteomes" id="UP000321523">
    <property type="component" value="Unassembled WGS sequence"/>
</dbReference>
<dbReference type="OrthoDB" id="9806524at2"/>
<dbReference type="Pfam" id="PF07277">
    <property type="entry name" value="SapC"/>
    <property type="match status" value="1"/>
</dbReference>
<dbReference type="InterPro" id="IPR010836">
    <property type="entry name" value="SapC"/>
</dbReference>
<comment type="caution">
    <text evidence="1">The sequence shown here is derived from an EMBL/GenBank/DDBJ whole genome shotgun (WGS) entry which is preliminary data.</text>
</comment>
<reference evidence="1 2" key="1">
    <citation type="submission" date="2019-07" db="EMBL/GenBank/DDBJ databases">
        <title>Whole genome shotgun sequence of Skermanella aerolata NBRC 106429.</title>
        <authorList>
            <person name="Hosoyama A."/>
            <person name="Uohara A."/>
            <person name="Ohji S."/>
            <person name="Ichikawa N."/>
        </authorList>
    </citation>
    <scope>NUCLEOTIDE SEQUENCE [LARGE SCALE GENOMIC DNA]</scope>
    <source>
        <strain evidence="1 2">NBRC 106429</strain>
    </source>
</reference>
<dbReference type="RefSeq" id="WP_044437148.1">
    <property type="nucleotide sequence ID" value="NZ_BJYZ01000038.1"/>
</dbReference>
<dbReference type="AlphaFoldDB" id="A0A512E0N1"/>
<accession>A0A512E0N1</accession>
<evidence type="ECO:0000313" key="2">
    <source>
        <dbReference type="Proteomes" id="UP000321523"/>
    </source>
</evidence>
<dbReference type="EMBL" id="BJYZ01000038">
    <property type="protein sequence ID" value="GEO42245.1"/>
    <property type="molecule type" value="Genomic_DNA"/>
</dbReference>
<organism evidence="1 2">
    <name type="scientific">Skermanella aerolata</name>
    <dbReference type="NCBI Taxonomy" id="393310"/>
    <lineage>
        <taxon>Bacteria</taxon>
        <taxon>Pseudomonadati</taxon>
        <taxon>Pseudomonadota</taxon>
        <taxon>Alphaproteobacteria</taxon>
        <taxon>Rhodospirillales</taxon>
        <taxon>Azospirillaceae</taxon>
        <taxon>Skermanella</taxon>
    </lineage>
</organism>
<proteinExistence type="predicted"/>
<sequence>MTDQTAASDAVKTTSLPLFYRQPQPLDRVRHAAARLLEPADIGFAATANNLPVLIEEFAHAGHSYPIVFTLGDVPTPVALLGLRDNQNLFLRQRDGAWTWAADTYIPAYVRRYPLILMEMETAGEFTVCIDGAAEGAKGDAMFAADGELSEAGKNAIEFCRAYQNQIVATVEFTAALKKHDLLEQNQAEIKLASGETLNLNGFLTVSAKKFAELPDDVYLEFRRKGWIGLIHLHIASVLNWERLVALTSRQ</sequence>